<evidence type="ECO:0000259" key="1">
    <source>
        <dbReference type="PROSITE" id="PS50995"/>
    </source>
</evidence>
<evidence type="ECO:0000313" key="2">
    <source>
        <dbReference type="EMBL" id="KHD05371.1"/>
    </source>
</evidence>
<organism evidence="2 3">
    <name type="scientific">Candidatus Thiomargarita nelsonii</name>
    <dbReference type="NCBI Taxonomy" id="1003181"/>
    <lineage>
        <taxon>Bacteria</taxon>
        <taxon>Pseudomonadati</taxon>
        <taxon>Pseudomonadota</taxon>
        <taxon>Gammaproteobacteria</taxon>
        <taxon>Thiotrichales</taxon>
        <taxon>Thiotrichaceae</taxon>
        <taxon>Thiomargarita</taxon>
    </lineage>
</organism>
<sequence length="149" mass="16786">MNNFVSVAENCALNKLRQTSRMVTKIYTEYLQPSGLTPTQFSLMTALSLLGSATMKRLADVMMMDRTTLTRNLKPLERDGLIKTFPGQDRRLKNIALTDNGRNALDEAFPLWEKAQTHLASILGTEQWETLHTSLNAATKVMQKKISVQ</sequence>
<dbReference type="SUPFAM" id="SSF46785">
    <property type="entry name" value="Winged helix' DNA-binding domain"/>
    <property type="match status" value="1"/>
</dbReference>
<dbReference type="Gene3D" id="1.10.10.10">
    <property type="entry name" value="Winged helix-like DNA-binding domain superfamily/Winged helix DNA-binding domain"/>
    <property type="match status" value="1"/>
</dbReference>
<proteinExistence type="predicted"/>
<feature type="domain" description="HTH marR-type" evidence="1">
    <location>
        <begin position="9"/>
        <end position="140"/>
    </location>
</feature>
<dbReference type="AlphaFoldDB" id="A0A0A6PIF5"/>
<dbReference type="GO" id="GO:0003700">
    <property type="term" value="F:DNA-binding transcription factor activity"/>
    <property type="evidence" value="ECO:0007669"/>
    <property type="project" value="InterPro"/>
</dbReference>
<evidence type="ECO:0000313" key="3">
    <source>
        <dbReference type="Proteomes" id="UP000030428"/>
    </source>
</evidence>
<dbReference type="PANTHER" id="PTHR33164:SF105">
    <property type="entry name" value="TRANSCRIPTIONAL REPRESSOR PROTEIN-RELATED"/>
    <property type="match status" value="1"/>
</dbReference>
<dbReference type="InterPro" id="IPR039422">
    <property type="entry name" value="MarR/SlyA-like"/>
</dbReference>
<dbReference type="InterPro" id="IPR036388">
    <property type="entry name" value="WH-like_DNA-bd_sf"/>
</dbReference>
<dbReference type="Proteomes" id="UP000030428">
    <property type="component" value="Unassembled WGS sequence"/>
</dbReference>
<name>A0A0A6PIF5_9GAMM</name>
<gene>
    <name evidence="2" type="ORF">PN36_08070</name>
</gene>
<dbReference type="InterPro" id="IPR036390">
    <property type="entry name" value="WH_DNA-bd_sf"/>
</dbReference>
<dbReference type="SMART" id="SM00347">
    <property type="entry name" value="HTH_MARR"/>
    <property type="match status" value="1"/>
</dbReference>
<comment type="caution">
    <text evidence="2">The sequence shown here is derived from an EMBL/GenBank/DDBJ whole genome shotgun (WGS) entry which is preliminary data.</text>
</comment>
<reference evidence="2 3" key="1">
    <citation type="journal article" date="2016" name="Front. Microbiol.">
        <title>Single-Cell (Meta-)Genomics of a Dimorphic Candidatus Thiomargarita nelsonii Reveals Genomic Plasticity.</title>
        <authorList>
            <person name="Flood B.E."/>
            <person name="Fliss P."/>
            <person name="Jones D.S."/>
            <person name="Dick G.J."/>
            <person name="Jain S."/>
            <person name="Kaster A.K."/>
            <person name="Winkel M."/>
            <person name="Mussmann M."/>
            <person name="Bailey J."/>
        </authorList>
    </citation>
    <scope>NUCLEOTIDE SEQUENCE [LARGE SCALE GENOMIC DNA]</scope>
    <source>
        <strain evidence="2">Hydrate Ridge</strain>
    </source>
</reference>
<dbReference type="Pfam" id="PF01047">
    <property type="entry name" value="MarR"/>
    <property type="match status" value="1"/>
</dbReference>
<keyword evidence="3" id="KW-1185">Reference proteome</keyword>
<dbReference type="InterPro" id="IPR000835">
    <property type="entry name" value="HTH_MarR-typ"/>
</dbReference>
<accession>A0A0A6PIF5</accession>
<dbReference type="EMBL" id="JSZA02000023">
    <property type="protein sequence ID" value="KHD05371.1"/>
    <property type="molecule type" value="Genomic_DNA"/>
</dbReference>
<protein>
    <recommendedName>
        <fullName evidence="1">HTH marR-type domain-containing protein</fullName>
    </recommendedName>
</protein>
<dbReference type="GO" id="GO:0006950">
    <property type="term" value="P:response to stress"/>
    <property type="evidence" value="ECO:0007669"/>
    <property type="project" value="TreeGrafter"/>
</dbReference>
<dbReference type="PANTHER" id="PTHR33164">
    <property type="entry name" value="TRANSCRIPTIONAL REGULATOR, MARR FAMILY"/>
    <property type="match status" value="1"/>
</dbReference>
<dbReference type="PROSITE" id="PS50995">
    <property type="entry name" value="HTH_MARR_2"/>
    <property type="match status" value="1"/>
</dbReference>